<protein>
    <submittedName>
        <fullName evidence="3">Nitrosoguanidine resistance protein SNG1</fullName>
    </submittedName>
</protein>
<dbReference type="AlphaFoldDB" id="A0A1F8AG42"/>
<dbReference type="PANTHER" id="PTHR34814">
    <property type="entry name" value="NITROSOGUANIDINE RESISTANCE PROTEIN SNG1"/>
    <property type="match status" value="1"/>
</dbReference>
<dbReference type="InterPro" id="IPR022703">
    <property type="entry name" value="DUF3533"/>
</dbReference>
<evidence type="ECO:0000259" key="2">
    <source>
        <dbReference type="Pfam" id="PF12051"/>
    </source>
</evidence>
<accession>A0A1F8AG42</accession>
<reference evidence="3 4" key="1">
    <citation type="journal article" date="2016" name="Genome Biol. Evol.">
        <title>Draft genome sequence of an aflatoxigenic Aspergillus species, A. bombycis.</title>
        <authorList>
            <person name="Moore G.G."/>
            <person name="Mack B.M."/>
            <person name="Beltz S.B."/>
            <person name="Gilbert M.K."/>
        </authorList>
    </citation>
    <scope>NUCLEOTIDE SEQUENCE [LARGE SCALE GENOMIC DNA]</scope>
    <source>
        <strain evidence="4">NRRL 26010</strain>
    </source>
</reference>
<keyword evidence="1" id="KW-0472">Membrane</keyword>
<keyword evidence="1" id="KW-0812">Transmembrane</keyword>
<dbReference type="STRING" id="109264.A0A1F8AG42"/>
<evidence type="ECO:0000256" key="1">
    <source>
        <dbReference type="SAM" id="Phobius"/>
    </source>
</evidence>
<dbReference type="OrthoDB" id="2140105at2759"/>
<feature type="domain" description="DUF3533" evidence="2">
    <location>
        <begin position="30"/>
        <end position="168"/>
    </location>
</feature>
<evidence type="ECO:0000313" key="4">
    <source>
        <dbReference type="Proteomes" id="UP000179179"/>
    </source>
</evidence>
<dbReference type="GO" id="GO:0016020">
    <property type="term" value="C:membrane"/>
    <property type="evidence" value="ECO:0007669"/>
    <property type="project" value="TreeGrafter"/>
</dbReference>
<sequence length="191" mass="20939">MAAPSPSPAGGSFKDMRKSFLIALGISFALLQFLFLCNMCYLYGTQYRDSTRFHSLKILYVDYDGDVIGQSVVDAYGILRSDEFPSLIQSPASKYPTPKDVKTAVCKGDYWGAVYAHPGASSNLSAALATGNGNRTSLTYIWNGARYPAFSQSAIYASIMSLVQGYEYPRASNETIMTIIEARAIRKKAFT</sequence>
<proteinExistence type="predicted"/>
<feature type="transmembrane region" description="Helical" evidence="1">
    <location>
        <begin position="20"/>
        <end position="44"/>
    </location>
</feature>
<dbReference type="EMBL" id="LYCR01000002">
    <property type="protein sequence ID" value="OGM50714.1"/>
    <property type="molecule type" value="Genomic_DNA"/>
</dbReference>
<gene>
    <name evidence="3" type="ORF">ABOM_000543</name>
</gene>
<dbReference type="Pfam" id="PF12051">
    <property type="entry name" value="DUF3533"/>
    <property type="match status" value="1"/>
</dbReference>
<organism evidence="3 4">
    <name type="scientific">Aspergillus bombycis</name>
    <dbReference type="NCBI Taxonomy" id="109264"/>
    <lineage>
        <taxon>Eukaryota</taxon>
        <taxon>Fungi</taxon>
        <taxon>Dikarya</taxon>
        <taxon>Ascomycota</taxon>
        <taxon>Pezizomycotina</taxon>
        <taxon>Eurotiomycetes</taxon>
        <taxon>Eurotiomycetidae</taxon>
        <taxon>Eurotiales</taxon>
        <taxon>Aspergillaceae</taxon>
        <taxon>Aspergillus</taxon>
    </lineage>
</organism>
<dbReference type="Proteomes" id="UP000179179">
    <property type="component" value="Unassembled WGS sequence"/>
</dbReference>
<dbReference type="RefSeq" id="XP_022394431.1">
    <property type="nucleotide sequence ID" value="XM_022527673.1"/>
</dbReference>
<name>A0A1F8AG42_9EURO</name>
<dbReference type="InterPro" id="IPR053001">
    <property type="entry name" value="MNNG_permease-like"/>
</dbReference>
<comment type="caution">
    <text evidence="3">The sequence shown here is derived from an EMBL/GenBank/DDBJ whole genome shotgun (WGS) entry which is preliminary data.</text>
</comment>
<evidence type="ECO:0000313" key="3">
    <source>
        <dbReference type="EMBL" id="OGM50714.1"/>
    </source>
</evidence>
<dbReference type="PANTHER" id="PTHR34814:SF2">
    <property type="entry name" value="DUF3533 DOMAIN-CONTAINING PROTEIN"/>
    <property type="match status" value="1"/>
</dbReference>
<keyword evidence="4" id="KW-1185">Reference proteome</keyword>
<keyword evidence="1" id="KW-1133">Transmembrane helix</keyword>
<dbReference type="GeneID" id="34443933"/>